<feature type="region of interest" description="Disordered" evidence="1">
    <location>
        <begin position="164"/>
        <end position="189"/>
    </location>
</feature>
<feature type="compositionally biased region" description="Basic residues" evidence="1">
    <location>
        <begin position="451"/>
        <end position="462"/>
    </location>
</feature>
<reference evidence="2" key="1">
    <citation type="submission" date="2023-07" db="EMBL/GenBank/DDBJ databases">
        <authorList>
            <consortium name="AG Swart"/>
            <person name="Singh M."/>
            <person name="Singh A."/>
            <person name="Seah K."/>
            <person name="Emmerich C."/>
        </authorList>
    </citation>
    <scope>NUCLEOTIDE SEQUENCE</scope>
    <source>
        <strain evidence="2">DP1</strain>
    </source>
</reference>
<feature type="region of interest" description="Disordered" evidence="1">
    <location>
        <begin position="300"/>
        <end position="331"/>
    </location>
</feature>
<proteinExistence type="predicted"/>
<accession>A0AAD1X7G1</accession>
<comment type="caution">
    <text evidence="2">The sequence shown here is derived from an EMBL/GenBank/DDBJ whole genome shotgun (WGS) entry which is preliminary data.</text>
</comment>
<name>A0AAD1X7G1_EUPCR</name>
<gene>
    <name evidence="2" type="ORF">ECRASSUSDP1_LOCUS5026</name>
</gene>
<evidence type="ECO:0000313" key="2">
    <source>
        <dbReference type="EMBL" id="CAI2363689.1"/>
    </source>
</evidence>
<evidence type="ECO:0000256" key="1">
    <source>
        <dbReference type="SAM" id="MobiDB-lite"/>
    </source>
</evidence>
<sequence>MKFNKSKERSENPDQKYETSKFKAKLNKIGRARHRKVLTNSNIDFYNPIQTNSGSKKPNSRKNNFKRGIPESLDLVEVRSNNETNISQNFNKYKQAFKATPGVLDFRESTHLMKSYHYDKPPANFTIINKRNKTKEKKTSLVLAKSEGLGIGRAKKKIIKHSSELGSVRRIHSPKRPQTGVAKSSQRFRQIQISRRDTEYQNLKKEIDITNKELSSSIDIKSISKRTRFEDSEPVQSTIQNQDLSTVLHNKRPMTGSLRNNLAIRASLNNSSGNIRITKRSKRRNDSLGFLKTDLNYSYNTKPPRHEKVSKFGNTRDSAVQNSEKNKTSRSLLQAQNQTNVLAKQMIETYHMLSSKKKKDADQYIYSDLKNESPTSKASYKVQIRADYAPKKEPKGIINNEQFNMTKDDQKMLEKILKSNKRKSSGRGKRPKFKQNNEVEFLEYENQKFMKKRRNRGIKNSRSKSNLPNDMDMKYRDALKRFKRKHRLK</sequence>
<feature type="region of interest" description="Disordered" evidence="1">
    <location>
        <begin position="451"/>
        <end position="489"/>
    </location>
</feature>
<dbReference type="AlphaFoldDB" id="A0AAD1X7G1"/>
<feature type="compositionally biased region" description="Basic and acidic residues" evidence="1">
    <location>
        <begin position="471"/>
        <end position="480"/>
    </location>
</feature>
<protein>
    <submittedName>
        <fullName evidence="2">Uncharacterized protein</fullName>
    </submittedName>
</protein>
<evidence type="ECO:0000313" key="3">
    <source>
        <dbReference type="Proteomes" id="UP001295684"/>
    </source>
</evidence>
<dbReference type="Proteomes" id="UP001295684">
    <property type="component" value="Unassembled WGS sequence"/>
</dbReference>
<feature type="region of interest" description="Disordered" evidence="1">
    <location>
        <begin position="46"/>
        <end position="68"/>
    </location>
</feature>
<organism evidence="2 3">
    <name type="scientific">Euplotes crassus</name>
    <dbReference type="NCBI Taxonomy" id="5936"/>
    <lineage>
        <taxon>Eukaryota</taxon>
        <taxon>Sar</taxon>
        <taxon>Alveolata</taxon>
        <taxon>Ciliophora</taxon>
        <taxon>Intramacronucleata</taxon>
        <taxon>Spirotrichea</taxon>
        <taxon>Hypotrichia</taxon>
        <taxon>Euplotida</taxon>
        <taxon>Euplotidae</taxon>
        <taxon>Moneuplotes</taxon>
    </lineage>
</organism>
<feature type="compositionally biased region" description="Polar residues" evidence="1">
    <location>
        <begin position="312"/>
        <end position="331"/>
    </location>
</feature>
<keyword evidence="3" id="KW-1185">Reference proteome</keyword>
<dbReference type="EMBL" id="CAMPGE010004838">
    <property type="protein sequence ID" value="CAI2363689.1"/>
    <property type="molecule type" value="Genomic_DNA"/>
</dbReference>
<feature type="compositionally biased region" description="Polar residues" evidence="1">
    <location>
        <begin position="46"/>
        <end position="57"/>
    </location>
</feature>